<feature type="region of interest" description="Disordered" evidence="1">
    <location>
        <begin position="1"/>
        <end position="91"/>
    </location>
</feature>
<dbReference type="InterPro" id="IPR051681">
    <property type="entry name" value="Ser/Thr_Kinases-Pseudokinases"/>
</dbReference>
<feature type="domain" description="Protein kinase" evidence="2">
    <location>
        <begin position="123"/>
        <end position="418"/>
    </location>
</feature>
<dbReference type="InterPro" id="IPR011009">
    <property type="entry name" value="Kinase-like_dom_sf"/>
</dbReference>
<accession>E1ZK63</accession>
<evidence type="ECO:0000313" key="3">
    <source>
        <dbReference type="EMBL" id="EFN53639.1"/>
    </source>
</evidence>
<dbReference type="EMBL" id="GL433850">
    <property type="protein sequence ID" value="EFN53639.1"/>
    <property type="molecule type" value="Genomic_DNA"/>
</dbReference>
<dbReference type="OrthoDB" id="4062651at2759"/>
<dbReference type="InterPro" id="IPR001245">
    <property type="entry name" value="Ser-Thr/Tyr_kinase_cat_dom"/>
</dbReference>
<dbReference type="PANTHER" id="PTHR44329:SF214">
    <property type="entry name" value="PROTEIN KINASE DOMAIN-CONTAINING PROTEIN"/>
    <property type="match status" value="1"/>
</dbReference>
<keyword evidence="4" id="KW-1185">Reference proteome</keyword>
<proteinExistence type="predicted"/>
<dbReference type="RefSeq" id="XP_005845741.1">
    <property type="nucleotide sequence ID" value="XM_005845679.1"/>
</dbReference>
<evidence type="ECO:0000313" key="4">
    <source>
        <dbReference type="Proteomes" id="UP000008141"/>
    </source>
</evidence>
<name>E1ZK63_CHLVA</name>
<dbReference type="GO" id="GO:0004674">
    <property type="term" value="F:protein serine/threonine kinase activity"/>
    <property type="evidence" value="ECO:0007669"/>
    <property type="project" value="TreeGrafter"/>
</dbReference>
<dbReference type="InParanoid" id="E1ZK63"/>
<dbReference type="eggNOG" id="KOG0192">
    <property type="taxonomic scope" value="Eukaryota"/>
</dbReference>
<dbReference type="InterPro" id="IPR000719">
    <property type="entry name" value="Prot_kinase_dom"/>
</dbReference>
<protein>
    <recommendedName>
        <fullName evidence="2">Protein kinase domain-containing protein</fullName>
    </recommendedName>
</protein>
<dbReference type="AlphaFoldDB" id="E1ZK63"/>
<evidence type="ECO:0000259" key="2">
    <source>
        <dbReference type="PROSITE" id="PS50011"/>
    </source>
</evidence>
<dbReference type="Pfam" id="PF07714">
    <property type="entry name" value="PK_Tyr_Ser-Thr"/>
    <property type="match status" value="1"/>
</dbReference>
<dbReference type="STRING" id="554065.E1ZK63"/>
<dbReference type="KEGG" id="cvr:CHLNCDRAFT_53532"/>
<feature type="compositionally biased region" description="Pro residues" evidence="1">
    <location>
        <begin position="52"/>
        <end position="65"/>
    </location>
</feature>
<dbReference type="GO" id="GO:0005524">
    <property type="term" value="F:ATP binding"/>
    <property type="evidence" value="ECO:0007669"/>
    <property type="project" value="InterPro"/>
</dbReference>
<dbReference type="SUPFAM" id="SSF56112">
    <property type="entry name" value="Protein kinase-like (PK-like)"/>
    <property type="match status" value="1"/>
</dbReference>
<evidence type="ECO:0000256" key="1">
    <source>
        <dbReference type="SAM" id="MobiDB-lite"/>
    </source>
</evidence>
<gene>
    <name evidence="3" type="ORF">CHLNCDRAFT_53532</name>
</gene>
<organism evidence="4">
    <name type="scientific">Chlorella variabilis</name>
    <name type="common">Green alga</name>
    <dbReference type="NCBI Taxonomy" id="554065"/>
    <lineage>
        <taxon>Eukaryota</taxon>
        <taxon>Viridiplantae</taxon>
        <taxon>Chlorophyta</taxon>
        <taxon>core chlorophytes</taxon>
        <taxon>Trebouxiophyceae</taxon>
        <taxon>Chlorellales</taxon>
        <taxon>Chlorellaceae</taxon>
        <taxon>Chlorella clade</taxon>
        <taxon>Chlorella</taxon>
    </lineage>
</organism>
<dbReference type="Proteomes" id="UP000008141">
    <property type="component" value="Unassembled WGS sequence"/>
</dbReference>
<sequence>MGNCVSSKQRVLEQPQWDANSSSTKLGGSSGKSDGGYSEGYSPPTHATSRAGPPPPRHLPKPPPGRNCFSLDLQRPPPPPHARASQDGRPGVGYSCEPCSSGAADVPRCTVGAADVAALLREVHVGSRTGQCGRSPLYTGVWRQRRVSIMVSEHLVSTDDDVRRLQAQAAAAANSPALEHPNLVQVLASAVQVSLAEGADACGDGGGGEEWPRRVVDVWAVMEHCKQGSLEAAIGHDCLKQWPARDAPPNLRHILLTARDIASALAHLHRHGMVQGQLDSSCVHLGGAVGGDPRCFQAKVSTACHFCFDRDPFGSDTLAWEAMPACAPEVLMNGERHSPATNAWSFGVILWEMLTGTLASNKICFSQMMRTMLAKRDMLPPLPASCPRELQALVSACLGPDPVARPSFPAILAQLEALQAGLVAAQ</sequence>
<reference evidence="3 4" key="1">
    <citation type="journal article" date="2010" name="Plant Cell">
        <title>The Chlorella variabilis NC64A genome reveals adaptation to photosymbiosis, coevolution with viruses, and cryptic sex.</title>
        <authorList>
            <person name="Blanc G."/>
            <person name="Duncan G."/>
            <person name="Agarkova I."/>
            <person name="Borodovsky M."/>
            <person name="Gurnon J."/>
            <person name="Kuo A."/>
            <person name="Lindquist E."/>
            <person name="Lucas S."/>
            <person name="Pangilinan J."/>
            <person name="Polle J."/>
            <person name="Salamov A."/>
            <person name="Terry A."/>
            <person name="Yamada T."/>
            <person name="Dunigan D.D."/>
            <person name="Grigoriev I.V."/>
            <person name="Claverie J.M."/>
            <person name="Van Etten J.L."/>
        </authorList>
    </citation>
    <scope>NUCLEOTIDE SEQUENCE [LARGE SCALE GENOMIC DNA]</scope>
    <source>
        <strain evidence="3 4">NC64A</strain>
    </source>
</reference>
<dbReference type="PANTHER" id="PTHR44329">
    <property type="entry name" value="SERINE/THREONINE-PROTEIN KINASE TNNI3K-RELATED"/>
    <property type="match status" value="1"/>
</dbReference>
<dbReference type="PROSITE" id="PS50011">
    <property type="entry name" value="PROTEIN_KINASE_DOM"/>
    <property type="match status" value="1"/>
</dbReference>
<feature type="compositionally biased region" description="Gly residues" evidence="1">
    <location>
        <begin position="28"/>
        <end position="38"/>
    </location>
</feature>
<dbReference type="Gene3D" id="1.10.510.10">
    <property type="entry name" value="Transferase(Phosphotransferase) domain 1"/>
    <property type="match status" value="1"/>
</dbReference>
<dbReference type="GeneID" id="17353227"/>